<dbReference type="AlphaFoldDB" id="A0A7L4ZP54"/>
<dbReference type="Proteomes" id="UP000464657">
    <property type="component" value="Chromosome"/>
</dbReference>
<proteinExistence type="predicted"/>
<dbReference type="KEGG" id="kan:IMCC3317_30750"/>
<sequence>MRSYRPLIIIPLSILLLILLGITSFVTPKKDIIGAWVSQENPEYKLEFLQNGICKDYYANKEHKQYHYTISTECDENSAYRSLFVKIEDDEGFFSKCYELKGGNESDDGILVLADTEKDEEYLYTKIDN</sequence>
<keyword evidence="2" id="KW-1185">Reference proteome</keyword>
<protein>
    <recommendedName>
        <fullName evidence="3">DUF5640 domain-containing protein</fullName>
    </recommendedName>
</protein>
<reference evidence="1 2" key="1">
    <citation type="journal article" date="2013" name="Int. J. Syst. Evol. Microbiol.">
        <title>Kordia antarctica sp. nov., isolated from Antarctic seawater.</title>
        <authorList>
            <person name="Baek K."/>
            <person name="Choi A."/>
            <person name="Kang I."/>
            <person name="Lee K."/>
            <person name="Cho J.C."/>
        </authorList>
    </citation>
    <scope>NUCLEOTIDE SEQUENCE [LARGE SCALE GENOMIC DNA]</scope>
    <source>
        <strain evidence="1 2">IMCC3317</strain>
    </source>
</reference>
<organism evidence="1 2">
    <name type="scientific">Kordia antarctica</name>
    <dbReference type="NCBI Taxonomy" id="1218801"/>
    <lineage>
        <taxon>Bacteria</taxon>
        <taxon>Pseudomonadati</taxon>
        <taxon>Bacteroidota</taxon>
        <taxon>Flavobacteriia</taxon>
        <taxon>Flavobacteriales</taxon>
        <taxon>Flavobacteriaceae</taxon>
        <taxon>Kordia</taxon>
    </lineage>
</organism>
<dbReference type="RefSeq" id="WP_160130298.1">
    <property type="nucleotide sequence ID" value="NZ_CP019288.1"/>
</dbReference>
<name>A0A7L4ZP54_9FLAO</name>
<dbReference type="OrthoDB" id="1440113at2"/>
<dbReference type="EMBL" id="CP019288">
    <property type="protein sequence ID" value="QHI37694.1"/>
    <property type="molecule type" value="Genomic_DNA"/>
</dbReference>
<evidence type="ECO:0008006" key="3">
    <source>
        <dbReference type="Google" id="ProtNLM"/>
    </source>
</evidence>
<accession>A0A7L4ZP54</accession>
<evidence type="ECO:0000313" key="2">
    <source>
        <dbReference type="Proteomes" id="UP000464657"/>
    </source>
</evidence>
<gene>
    <name evidence="1" type="ORF">IMCC3317_30750</name>
</gene>
<evidence type="ECO:0000313" key="1">
    <source>
        <dbReference type="EMBL" id="QHI37694.1"/>
    </source>
</evidence>